<evidence type="ECO:0000256" key="3">
    <source>
        <dbReference type="ARBA" id="ARBA00023125"/>
    </source>
</evidence>
<gene>
    <name evidence="6" type="ORF">GTG28_04200</name>
</gene>
<dbReference type="PRINTS" id="PR00039">
    <property type="entry name" value="HTHLYSR"/>
</dbReference>
<evidence type="ECO:0000313" key="6">
    <source>
        <dbReference type="EMBL" id="MYM58416.1"/>
    </source>
</evidence>
<dbReference type="InterPro" id="IPR000847">
    <property type="entry name" value="LysR_HTH_N"/>
</dbReference>
<dbReference type="SUPFAM" id="SSF53850">
    <property type="entry name" value="Periplasmic binding protein-like II"/>
    <property type="match status" value="1"/>
</dbReference>
<keyword evidence="2" id="KW-0805">Transcription regulation</keyword>
<dbReference type="CDD" id="cd05466">
    <property type="entry name" value="PBP2_LTTR_substrate"/>
    <property type="match status" value="1"/>
</dbReference>
<dbReference type="PANTHER" id="PTHR30419:SF30">
    <property type="entry name" value="LYSR FAMILY TRANSCRIPTIONAL REGULATOR"/>
    <property type="match status" value="1"/>
</dbReference>
<proteinExistence type="inferred from homology"/>
<sequence>MDTRHLKHFVAVAELKHFTQAARELHIAQPALSMSIKKFEQQLGVELFRRHDRHVALTEEGNVLYQYAKRVLQHIDDARLAIDELRGLEKGEVRLGAPSMMGSYFFPQVLMAFKVHYPNLKITLIDAGTRSIRQMLLDGDLDIGVIDDHDVPDDLETDYLSDEEMVAVVGPEHEIANQKCISFEEFFNHELVMFKSGYFHRDFVEDKARLYKRDVKLSFETNLLPLILSVVKHEFAITALLKLVTDNEADVVAIPFDDPVHIRLSLAWRRNGYLSIADRTFIDFVKQYV</sequence>
<evidence type="ECO:0000259" key="5">
    <source>
        <dbReference type="PROSITE" id="PS50931"/>
    </source>
</evidence>
<dbReference type="RefSeq" id="WP_160927809.1">
    <property type="nucleotide sequence ID" value="NZ_WWEU01000001.1"/>
</dbReference>
<evidence type="ECO:0000256" key="1">
    <source>
        <dbReference type="ARBA" id="ARBA00009437"/>
    </source>
</evidence>
<dbReference type="GO" id="GO:0003677">
    <property type="term" value="F:DNA binding"/>
    <property type="evidence" value="ECO:0007669"/>
    <property type="project" value="UniProtKB-KW"/>
</dbReference>
<keyword evidence="4" id="KW-0804">Transcription</keyword>
<dbReference type="GO" id="GO:0005829">
    <property type="term" value="C:cytosol"/>
    <property type="evidence" value="ECO:0007669"/>
    <property type="project" value="TreeGrafter"/>
</dbReference>
<dbReference type="AlphaFoldDB" id="A0A6L8LTA7"/>
<dbReference type="EMBL" id="WWEU01000001">
    <property type="protein sequence ID" value="MYM58416.1"/>
    <property type="molecule type" value="Genomic_DNA"/>
</dbReference>
<dbReference type="InterPro" id="IPR036388">
    <property type="entry name" value="WH-like_DNA-bd_sf"/>
</dbReference>
<dbReference type="InterPro" id="IPR036390">
    <property type="entry name" value="WH_DNA-bd_sf"/>
</dbReference>
<reference evidence="6 7" key="1">
    <citation type="submission" date="2020-01" db="EMBL/GenBank/DDBJ databases">
        <title>Draft Genome Sequence of Vibrio sp. strain OCN044, Isolated from a Healthy Coral at Palmyra Atoll.</title>
        <authorList>
            <person name="Videau P."/>
            <person name="Loughran R."/>
            <person name="Esquivel A."/>
            <person name="Deadmond M."/>
            <person name="Paddock B.E."/>
            <person name="Saw J.H."/>
            <person name="Ushijima B."/>
        </authorList>
    </citation>
    <scope>NUCLEOTIDE SEQUENCE [LARGE SCALE GENOMIC DNA]</scope>
    <source>
        <strain evidence="6 7">OCN044</strain>
    </source>
</reference>
<dbReference type="PROSITE" id="PS50931">
    <property type="entry name" value="HTH_LYSR"/>
    <property type="match status" value="1"/>
</dbReference>
<evidence type="ECO:0000256" key="4">
    <source>
        <dbReference type="ARBA" id="ARBA00023163"/>
    </source>
</evidence>
<dbReference type="SUPFAM" id="SSF46785">
    <property type="entry name" value="Winged helix' DNA-binding domain"/>
    <property type="match status" value="1"/>
</dbReference>
<dbReference type="PANTHER" id="PTHR30419">
    <property type="entry name" value="HTH-TYPE TRANSCRIPTIONAL REGULATOR YBHD"/>
    <property type="match status" value="1"/>
</dbReference>
<dbReference type="InterPro" id="IPR005119">
    <property type="entry name" value="LysR_subst-bd"/>
</dbReference>
<comment type="similarity">
    <text evidence="1">Belongs to the LysR transcriptional regulatory family.</text>
</comment>
<keyword evidence="7" id="KW-1185">Reference proteome</keyword>
<name>A0A6L8LTA7_9VIBR</name>
<comment type="caution">
    <text evidence="6">The sequence shown here is derived from an EMBL/GenBank/DDBJ whole genome shotgun (WGS) entry which is preliminary data.</text>
</comment>
<dbReference type="GO" id="GO:0003700">
    <property type="term" value="F:DNA-binding transcription factor activity"/>
    <property type="evidence" value="ECO:0007669"/>
    <property type="project" value="InterPro"/>
</dbReference>
<dbReference type="Gene3D" id="1.10.10.10">
    <property type="entry name" value="Winged helix-like DNA-binding domain superfamily/Winged helix DNA-binding domain"/>
    <property type="match status" value="1"/>
</dbReference>
<protein>
    <submittedName>
        <fullName evidence="6">LysR family transcriptional regulator</fullName>
    </submittedName>
</protein>
<evidence type="ECO:0000256" key="2">
    <source>
        <dbReference type="ARBA" id="ARBA00023015"/>
    </source>
</evidence>
<evidence type="ECO:0000313" key="7">
    <source>
        <dbReference type="Proteomes" id="UP000478571"/>
    </source>
</evidence>
<dbReference type="InterPro" id="IPR050950">
    <property type="entry name" value="HTH-type_LysR_regulators"/>
</dbReference>
<dbReference type="Pfam" id="PF00126">
    <property type="entry name" value="HTH_1"/>
    <property type="match status" value="1"/>
</dbReference>
<dbReference type="FunFam" id="1.10.10.10:FF:000001">
    <property type="entry name" value="LysR family transcriptional regulator"/>
    <property type="match status" value="1"/>
</dbReference>
<accession>A0A6L8LTA7</accession>
<dbReference type="Proteomes" id="UP000478571">
    <property type="component" value="Unassembled WGS sequence"/>
</dbReference>
<keyword evidence="3" id="KW-0238">DNA-binding</keyword>
<organism evidence="6 7">
    <name type="scientific">Vibrio tetraodonis subsp. pristinus</name>
    <dbReference type="NCBI Taxonomy" id="2695891"/>
    <lineage>
        <taxon>Bacteria</taxon>
        <taxon>Pseudomonadati</taxon>
        <taxon>Pseudomonadota</taxon>
        <taxon>Gammaproteobacteria</taxon>
        <taxon>Vibrionales</taxon>
        <taxon>Vibrionaceae</taxon>
        <taxon>Vibrio</taxon>
    </lineage>
</organism>
<dbReference type="Gene3D" id="3.40.190.290">
    <property type="match status" value="1"/>
</dbReference>
<dbReference type="Pfam" id="PF03466">
    <property type="entry name" value="LysR_substrate"/>
    <property type="match status" value="1"/>
</dbReference>
<feature type="domain" description="HTH lysR-type" evidence="5">
    <location>
        <begin position="1"/>
        <end position="58"/>
    </location>
</feature>